<evidence type="ECO:0000313" key="3">
    <source>
        <dbReference type="Proteomes" id="UP000623467"/>
    </source>
</evidence>
<reference evidence="2" key="1">
    <citation type="submission" date="2020-05" db="EMBL/GenBank/DDBJ databases">
        <title>Mycena genomes resolve the evolution of fungal bioluminescence.</title>
        <authorList>
            <person name="Tsai I.J."/>
        </authorList>
    </citation>
    <scope>NUCLEOTIDE SEQUENCE</scope>
    <source>
        <strain evidence="2">160909Yilan</strain>
    </source>
</reference>
<comment type="caution">
    <text evidence="2">The sequence shown here is derived from an EMBL/GenBank/DDBJ whole genome shotgun (WGS) entry which is preliminary data.</text>
</comment>
<keyword evidence="1" id="KW-0472">Membrane</keyword>
<gene>
    <name evidence="2" type="ORF">MSAN_02451800</name>
</gene>
<evidence type="ECO:0000256" key="1">
    <source>
        <dbReference type="SAM" id="Phobius"/>
    </source>
</evidence>
<proteinExistence type="predicted"/>
<organism evidence="2 3">
    <name type="scientific">Mycena sanguinolenta</name>
    <dbReference type="NCBI Taxonomy" id="230812"/>
    <lineage>
        <taxon>Eukaryota</taxon>
        <taxon>Fungi</taxon>
        <taxon>Dikarya</taxon>
        <taxon>Basidiomycota</taxon>
        <taxon>Agaricomycotina</taxon>
        <taxon>Agaricomycetes</taxon>
        <taxon>Agaricomycetidae</taxon>
        <taxon>Agaricales</taxon>
        <taxon>Marasmiineae</taxon>
        <taxon>Mycenaceae</taxon>
        <taxon>Mycena</taxon>
    </lineage>
</organism>
<keyword evidence="3" id="KW-1185">Reference proteome</keyword>
<name>A0A8H6WY07_9AGAR</name>
<keyword evidence="1" id="KW-0812">Transmembrane</keyword>
<dbReference type="EMBL" id="JACAZH010000066">
    <property type="protein sequence ID" value="KAF7330665.1"/>
    <property type="molecule type" value="Genomic_DNA"/>
</dbReference>
<feature type="transmembrane region" description="Helical" evidence="1">
    <location>
        <begin position="6"/>
        <end position="26"/>
    </location>
</feature>
<keyword evidence="1" id="KW-1133">Transmembrane helix</keyword>
<accession>A0A8H6WY07</accession>
<protein>
    <submittedName>
        <fullName evidence="2">Uncharacterized protein</fullName>
    </submittedName>
</protein>
<dbReference type="OrthoDB" id="10559916at2759"/>
<dbReference type="AlphaFoldDB" id="A0A8H6WY07"/>
<evidence type="ECO:0000313" key="2">
    <source>
        <dbReference type="EMBL" id="KAF7330665.1"/>
    </source>
</evidence>
<sequence>MAPGYCNIYVFAASFIDVSAIIYFLTTRPDIRILFRSVAPQVQMAYTPRFSMTISYPRDISLIVIEIPILRQYIFMRTSMRISRKSAIILSLNSAEPSGHGNLQTGYVFQMAGFAQSLPQPVITCGFTGIHISGFTGIHLRLQPYRGYIG</sequence>
<dbReference type="Proteomes" id="UP000623467">
    <property type="component" value="Unassembled WGS sequence"/>
</dbReference>